<proteinExistence type="predicted"/>
<dbReference type="SUPFAM" id="SSF48498">
    <property type="entry name" value="Tetracyclin repressor-like, C-terminal domain"/>
    <property type="match status" value="1"/>
</dbReference>
<dbReference type="SUPFAM" id="SSF46689">
    <property type="entry name" value="Homeodomain-like"/>
    <property type="match status" value="1"/>
</dbReference>
<evidence type="ECO:0000259" key="7">
    <source>
        <dbReference type="PROSITE" id="PS50977"/>
    </source>
</evidence>
<evidence type="ECO:0000256" key="3">
    <source>
        <dbReference type="ARBA" id="ARBA00023125"/>
    </source>
</evidence>
<evidence type="ECO:0000313" key="9">
    <source>
        <dbReference type="Proteomes" id="UP000019024"/>
    </source>
</evidence>
<dbReference type="Pfam" id="PF13977">
    <property type="entry name" value="TetR_C_6"/>
    <property type="match status" value="1"/>
</dbReference>
<feature type="DNA-binding region" description="H-T-H motif" evidence="5">
    <location>
        <begin position="27"/>
        <end position="46"/>
    </location>
</feature>
<dbReference type="KEGG" id="hlr:HALLA_16525"/>
<dbReference type="RefSeq" id="WP_049953404.1">
    <property type="nucleotide sequence ID" value="NZ_CP007055.1"/>
</dbReference>
<dbReference type="HOGENOM" id="CLU_069356_15_3_2"/>
<feature type="compositionally biased region" description="Acidic residues" evidence="6">
    <location>
        <begin position="248"/>
        <end position="257"/>
    </location>
</feature>
<protein>
    <submittedName>
        <fullName evidence="8">TetR family transcriptional regulator</fullName>
    </submittedName>
</protein>
<dbReference type="PANTHER" id="PTHR47506">
    <property type="entry name" value="TRANSCRIPTIONAL REGULATORY PROTEIN"/>
    <property type="match status" value="1"/>
</dbReference>
<keyword evidence="9" id="KW-1185">Reference proteome</keyword>
<evidence type="ECO:0000313" key="8">
    <source>
        <dbReference type="EMBL" id="AHG00165.1"/>
    </source>
</evidence>
<keyword evidence="4" id="KW-0804">Transcription</keyword>
<feature type="domain" description="HTH tetR-type" evidence="7">
    <location>
        <begin position="4"/>
        <end position="64"/>
    </location>
</feature>
<dbReference type="Pfam" id="PF00440">
    <property type="entry name" value="TetR_N"/>
    <property type="match status" value="1"/>
</dbReference>
<dbReference type="InterPro" id="IPR001647">
    <property type="entry name" value="HTH_TetR"/>
</dbReference>
<gene>
    <name evidence="8" type="ORF">HALLA_16525</name>
</gene>
<evidence type="ECO:0000256" key="6">
    <source>
        <dbReference type="SAM" id="MobiDB-lite"/>
    </source>
</evidence>
<keyword evidence="2" id="KW-0805">Transcription regulation</keyword>
<dbReference type="EMBL" id="CP007055">
    <property type="protein sequence ID" value="AHG00165.1"/>
    <property type="molecule type" value="Genomic_DNA"/>
</dbReference>
<dbReference type="AlphaFoldDB" id="W0JSH9"/>
<dbReference type="GO" id="GO:0003677">
    <property type="term" value="F:DNA binding"/>
    <property type="evidence" value="ECO:0007669"/>
    <property type="project" value="UniProtKB-UniRule"/>
</dbReference>
<dbReference type="InterPro" id="IPR036271">
    <property type="entry name" value="Tet_transcr_reg_TetR-rel_C_sf"/>
</dbReference>
<evidence type="ECO:0000256" key="2">
    <source>
        <dbReference type="ARBA" id="ARBA00023015"/>
    </source>
</evidence>
<dbReference type="Proteomes" id="UP000019024">
    <property type="component" value="Chromosome"/>
</dbReference>
<dbReference type="InterPro" id="IPR009057">
    <property type="entry name" value="Homeodomain-like_sf"/>
</dbReference>
<dbReference type="PANTHER" id="PTHR47506:SF1">
    <property type="entry name" value="HTH-TYPE TRANSCRIPTIONAL REGULATOR YJDC"/>
    <property type="match status" value="1"/>
</dbReference>
<dbReference type="GeneID" id="25146017"/>
<dbReference type="OrthoDB" id="135877at2157"/>
<dbReference type="InterPro" id="IPR039538">
    <property type="entry name" value="BetI_C"/>
</dbReference>
<evidence type="ECO:0000256" key="4">
    <source>
        <dbReference type="ARBA" id="ARBA00023163"/>
    </source>
</evidence>
<reference evidence="8 9" key="1">
    <citation type="submission" date="2014-01" db="EMBL/GenBank/DDBJ databases">
        <authorList>
            <consortium name="DOE Joint Genome Institute"/>
            <person name="Anderson I."/>
            <person name="Huntemann M."/>
            <person name="Han J."/>
            <person name="Chen A."/>
            <person name="Kyrpides N."/>
            <person name="Mavromatis K."/>
            <person name="Markowitz V."/>
            <person name="Palaniappan K."/>
            <person name="Ivanova N."/>
            <person name="Schaumberg A."/>
            <person name="Pati A."/>
            <person name="Liolios K."/>
            <person name="Nordberg H.P."/>
            <person name="Cantor M.N."/>
            <person name="Hua S.X."/>
            <person name="Woyke T."/>
        </authorList>
    </citation>
    <scope>NUCLEOTIDE SEQUENCE [LARGE SCALE GENOMIC DNA]</scope>
    <source>
        <strain evidence="8 9">XH-48</strain>
    </source>
</reference>
<feature type="region of interest" description="Disordered" evidence="6">
    <location>
        <begin position="201"/>
        <end position="257"/>
    </location>
</feature>
<evidence type="ECO:0000256" key="1">
    <source>
        <dbReference type="ARBA" id="ARBA00022491"/>
    </source>
</evidence>
<keyword evidence="3 5" id="KW-0238">DNA-binding</keyword>
<keyword evidence="1" id="KW-0678">Repressor</keyword>
<dbReference type="PATRIC" id="fig|797299.3.peg.2311"/>
<dbReference type="PROSITE" id="PS50977">
    <property type="entry name" value="HTH_TETR_2"/>
    <property type="match status" value="1"/>
</dbReference>
<name>W0JSH9_9EURY</name>
<organism evidence="8 9">
    <name type="scientific">Halostagnicola larsenii XH-48</name>
    <dbReference type="NCBI Taxonomy" id="797299"/>
    <lineage>
        <taxon>Archaea</taxon>
        <taxon>Methanobacteriati</taxon>
        <taxon>Methanobacteriota</taxon>
        <taxon>Stenosarchaea group</taxon>
        <taxon>Halobacteria</taxon>
        <taxon>Halobacteriales</taxon>
        <taxon>Natrialbaceae</taxon>
        <taxon>Halostagnicola</taxon>
    </lineage>
</organism>
<dbReference type="Gene3D" id="1.10.357.10">
    <property type="entry name" value="Tetracycline Repressor, domain 2"/>
    <property type="match status" value="1"/>
</dbReference>
<evidence type="ECO:0000256" key="5">
    <source>
        <dbReference type="PROSITE-ProRule" id="PRU00335"/>
    </source>
</evidence>
<dbReference type="eggNOG" id="arCOG02646">
    <property type="taxonomic scope" value="Archaea"/>
</dbReference>
<feature type="compositionally biased region" description="Basic and acidic residues" evidence="6">
    <location>
        <begin position="210"/>
        <end position="241"/>
    </location>
</feature>
<sequence length="257" mass="29054">MTDPDVRDAIMAATYDALCTHGYTDLTAQDIADRTDKSKSLLFYHYDSKEDLVADFIDYLLERHDERVEATSGNPPVERLATFLEFFLYGPDDDDWTSFHTAMLELRAQAPYNDTYREQFQKSDERLQTTLENILIDGIESGAFVEHDVEAVATLLVTIFNGARIREITLEGDSYLEMVRTAAVEKIIDDVLADGVELPTTVDIDDPLEPDERLETSTDRRTEATNGLADEHDTDPRDSESTRSANATDDENDEHSQ</sequence>
<accession>W0JSH9</accession>
<dbReference type="STRING" id="797299.HALLA_16525"/>